<accession>A0ABM6F1T7</accession>
<organism evidence="1 2">
    <name type="scientific">Cupriavidus malaysiensis</name>
    <dbReference type="NCBI Taxonomy" id="367825"/>
    <lineage>
        <taxon>Bacteria</taxon>
        <taxon>Pseudomonadati</taxon>
        <taxon>Pseudomonadota</taxon>
        <taxon>Betaproteobacteria</taxon>
        <taxon>Burkholderiales</taxon>
        <taxon>Burkholderiaceae</taxon>
        <taxon>Cupriavidus</taxon>
    </lineage>
</organism>
<sequence>MNQYAEQFKDFLEKALADPELAAVAQPGQDFEADSFRCFALQTVYGTVLIDTSYGFVNSRFVSIVTFSWLRKLGEGDLQKAVVLTVYLNQHGAMTIDSDGSFQLAFGRDDAQDKELAWRVLGHLFMGIEAQLSRLTTSF</sequence>
<dbReference type="RefSeq" id="WP_071068717.1">
    <property type="nucleotide sequence ID" value="NZ_CP017754.1"/>
</dbReference>
<evidence type="ECO:0000313" key="1">
    <source>
        <dbReference type="EMBL" id="AOZ05360.1"/>
    </source>
</evidence>
<keyword evidence="2" id="KW-1185">Reference proteome</keyword>
<reference evidence="1 2" key="1">
    <citation type="submission" date="2016-10" db="EMBL/GenBank/DDBJ databases">
        <title>Complete genome sequences of three Cupriavidus strains isolated from various Malaysian environments.</title>
        <authorList>
            <person name="Abdullah A.A.-A."/>
            <person name="Shafie N.A.H."/>
            <person name="Lau N.S."/>
        </authorList>
    </citation>
    <scope>NUCLEOTIDE SEQUENCE [LARGE SCALE GENOMIC DNA]</scope>
    <source>
        <strain evidence="1 2">USMAA1020</strain>
    </source>
</reference>
<name>A0ABM6F1T7_9BURK</name>
<proteinExistence type="predicted"/>
<protein>
    <submittedName>
        <fullName evidence="1">Uncharacterized protein</fullName>
    </submittedName>
</protein>
<gene>
    <name evidence="1" type="ORF">BKK80_05715</name>
</gene>
<dbReference type="Proteomes" id="UP000177515">
    <property type="component" value="Chromosome 1"/>
</dbReference>
<evidence type="ECO:0000313" key="2">
    <source>
        <dbReference type="Proteomes" id="UP000177515"/>
    </source>
</evidence>
<dbReference type="EMBL" id="CP017754">
    <property type="protein sequence ID" value="AOZ05360.1"/>
    <property type="molecule type" value="Genomic_DNA"/>
</dbReference>